<reference evidence="1 2" key="1">
    <citation type="submission" date="2014-11" db="EMBL/GenBank/DDBJ databases">
        <authorList>
            <person name="Wibberg Daniel"/>
        </authorList>
    </citation>
    <scope>NUCLEOTIDE SEQUENCE [LARGE SCALE GENOMIC DNA]</scope>
    <source>
        <strain evidence="1">Rhizoctonia solani AG1-IB 7/3/14</strain>
    </source>
</reference>
<gene>
    <name evidence="1" type="ORF">RSOLAG1IB_11972</name>
</gene>
<dbReference type="AlphaFoldDB" id="A0A0B7FF37"/>
<proteinExistence type="predicted"/>
<evidence type="ECO:0000313" key="2">
    <source>
        <dbReference type="Proteomes" id="UP000059188"/>
    </source>
</evidence>
<accession>A0A0B7FF37</accession>
<dbReference type="Proteomes" id="UP000059188">
    <property type="component" value="Unassembled WGS sequence"/>
</dbReference>
<sequence>MSGHTLPNTLCPPQQKRGQRWLGTIMSTAACCNEIGRRTSRACDLGGNTHLGRVASSLSHLSEPNWAAFSACWGRSTKTRLARERSGVG</sequence>
<name>A0A0B7FF37_THACB</name>
<protein>
    <submittedName>
        <fullName evidence="1">Uncharacterized protein</fullName>
    </submittedName>
</protein>
<organism evidence="1 2">
    <name type="scientific">Thanatephorus cucumeris (strain AG1-IB / isolate 7/3/14)</name>
    <name type="common">Lettuce bottom rot fungus</name>
    <name type="synonym">Rhizoctonia solani</name>
    <dbReference type="NCBI Taxonomy" id="1108050"/>
    <lineage>
        <taxon>Eukaryota</taxon>
        <taxon>Fungi</taxon>
        <taxon>Dikarya</taxon>
        <taxon>Basidiomycota</taxon>
        <taxon>Agaricomycotina</taxon>
        <taxon>Agaricomycetes</taxon>
        <taxon>Cantharellales</taxon>
        <taxon>Ceratobasidiaceae</taxon>
        <taxon>Rhizoctonia</taxon>
        <taxon>Rhizoctonia solani AG-1</taxon>
    </lineage>
</organism>
<keyword evidence="2" id="KW-1185">Reference proteome</keyword>
<evidence type="ECO:0000313" key="1">
    <source>
        <dbReference type="EMBL" id="CEL56611.1"/>
    </source>
</evidence>
<dbReference type="EMBL" id="LN679335">
    <property type="protein sequence ID" value="CEL56611.1"/>
    <property type="molecule type" value="Genomic_DNA"/>
</dbReference>